<dbReference type="RefSeq" id="WP_376882991.1">
    <property type="nucleotide sequence ID" value="NZ_JBHUHR010000003.1"/>
</dbReference>
<feature type="transmembrane region" description="Helical" evidence="8">
    <location>
        <begin position="134"/>
        <end position="152"/>
    </location>
</feature>
<dbReference type="InterPro" id="IPR003663">
    <property type="entry name" value="Sugar/inositol_transpt"/>
</dbReference>
<dbReference type="PROSITE" id="PS00217">
    <property type="entry name" value="SUGAR_TRANSPORT_2"/>
    <property type="match status" value="1"/>
</dbReference>
<dbReference type="PANTHER" id="PTHR48023">
    <property type="entry name" value="D-XYLOSE-PROTON SYMPORTER-LIKE 2"/>
    <property type="match status" value="1"/>
</dbReference>
<keyword evidence="6 8" id="KW-0472">Membrane</keyword>
<dbReference type="InterPro" id="IPR050820">
    <property type="entry name" value="MFS_Sugar_Transporter"/>
</dbReference>
<comment type="subcellular location">
    <subcellularLocation>
        <location evidence="1">Membrane</location>
        <topology evidence="1">Multi-pass membrane protein</topology>
    </subcellularLocation>
</comment>
<feature type="domain" description="Major facilitator superfamily (MFS) profile" evidence="9">
    <location>
        <begin position="10"/>
        <end position="431"/>
    </location>
</feature>
<keyword evidence="3 7" id="KW-0813">Transport</keyword>
<feature type="transmembrane region" description="Helical" evidence="8">
    <location>
        <begin position="406"/>
        <end position="425"/>
    </location>
</feature>
<feature type="transmembrane region" description="Helical" evidence="8">
    <location>
        <begin position="282"/>
        <end position="305"/>
    </location>
</feature>
<evidence type="ECO:0000256" key="8">
    <source>
        <dbReference type="SAM" id="Phobius"/>
    </source>
</evidence>
<feature type="transmembrane region" description="Helical" evidence="8">
    <location>
        <begin position="77"/>
        <end position="95"/>
    </location>
</feature>
<dbReference type="NCBIfam" id="TIGR00879">
    <property type="entry name" value="SP"/>
    <property type="match status" value="1"/>
</dbReference>
<feature type="transmembrane region" description="Helical" evidence="8">
    <location>
        <begin position="46"/>
        <end position="65"/>
    </location>
</feature>
<dbReference type="EMBL" id="JBHUHR010000003">
    <property type="protein sequence ID" value="MFD2033523.1"/>
    <property type="molecule type" value="Genomic_DNA"/>
</dbReference>
<dbReference type="Gene3D" id="1.20.1250.20">
    <property type="entry name" value="MFS general substrate transporter like domains"/>
    <property type="match status" value="1"/>
</dbReference>
<dbReference type="InterPro" id="IPR005828">
    <property type="entry name" value="MFS_sugar_transport-like"/>
</dbReference>
<feature type="transmembrane region" description="Helical" evidence="8">
    <location>
        <begin position="101"/>
        <end position="122"/>
    </location>
</feature>
<keyword evidence="5 8" id="KW-1133">Transmembrane helix</keyword>
<proteinExistence type="inferred from homology"/>
<gene>
    <name evidence="10" type="ORF">ACFSKL_01915</name>
</gene>
<evidence type="ECO:0000256" key="2">
    <source>
        <dbReference type="ARBA" id="ARBA00010992"/>
    </source>
</evidence>
<reference evidence="11" key="1">
    <citation type="journal article" date="2019" name="Int. J. Syst. Evol. Microbiol.">
        <title>The Global Catalogue of Microorganisms (GCM) 10K type strain sequencing project: providing services to taxonomists for standard genome sequencing and annotation.</title>
        <authorList>
            <consortium name="The Broad Institute Genomics Platform"/>
            <consortium name="The Broad Institute Genome Sequencing Center for Infectious Disease"/>
            <person name="Wu L."/>
            <person name="Ma J."/>
        </authorList>
    </citation>
    <scope>NUCLEOTIDE SEQUENCE [LARGE SCALE GENOMIC DNA]</scope>
    <source>
        <strain evidence="11">CGMCC 1.15180</strain>
    </source>
</reference>
<evidence type="ECO:0000256" key="3">
    <source>
        <dbReference type="ARBA" id="ARBA00022448"/>
    </source>
</evidence>
<evidence type="ECO:0000256" key="7">
    <source>
        <dbReference type="RuleBase" id="RU003346"/>
    </source>
</evidence>
<dbReference type="InterPro" id="IPR036259">
    <property type="entry name" value="MFS_trans_sf"/>
</dbReference>
<accession>A0ABW4VJM5</accession>
<evidence type="ECO:0000313" key="10">
    <source>
        <dbReference type="EMBL" id="MFD2033523.1"/>
    </source>
</evidence>
<evidence type="ECO:0000256" key="4">
    <source>
        <dbReference type="ARBA" id="ARBA00022692"/>
    </source>
</evidence>
<evidence type="ECO:0000256" key="1">
    <source>
        <dbReference type="ARBA" id="ARBA00004141"/>
    </source>
</evidence>
<dbReference type="PROSITE" id="PS50850">
    <property type="entry name" value="MFS"/>
    <property type="match status" value="1"/>
</dbReference>
<dbReference type="InterPro" id="IPR005829">
    <property type="entry name" value="Sugar_transporter_CS"/>
</dbReference>
<feature type="transmembrane region" description="Helical" evidence="8">
    <location>
        <begin position="164"/>
        <end position="184"/>
    </location>
</feature>
<name>A0ABW4VJM5_9BACT</name>
<dbReference type="PRINTS" id="PR00171">
    <property type="entry name" value="SUGRTRNSPORT"/>
</dbReference>
<dbReference type="Pfam" id="PF00083">
    <property type="entry name" value="Sugar_tr"/>
    <property type="match status" value="1"/>
</dbReference>
<dbReference type="SUPFAM" id="SSF103473">
    <property type="entry name" value="MFS general substrate transporter"/>
    <property type="match status" value="1"/>
</dbReference>
<evidence type="ECO:0000256" key="6">
    <source>
        <dbReference type="ARBA" id="ARBA00023136"/>
    </source>
</evidence>
<dbReference type="PANTHER" id="PTHR48023:SF4">
    <property type="entry name" value="D-XYLOSE-PROTON SYMPORTER-LIKE 2"/>
    <property type="match status" value="1"/>
</dbReference>
<protein>
    <submittedName>
        <fullName evidence="10">Sugar porter family MFS transporter</fullName>
    </submittedName>
</protein>
<comment type="caution">
    <text evidence="10">The sequence shown here is derived from an EMBL/GenBank/DDBJ whole genome shotgun (WGS) entry which is preliminary data.</text>
</comment>
<keyword evidence="4 8" id="KW-0812">Transmembrane</keyword>
<organism evidence="10 11">
    <name type="scientific">Belliella marina</name>
    <dbReference type="NCBI Taxonomy" id="1644146"/>
    <lineage>
        <taxon>Bacteria</taxon>
        <taxon>Pseudomonadati</taxon>
        <taxon>Bacteroidota</taxon>
        <taxon>Cytophagia</taxon>
        <taxon>Cytophagales</taxon>
        <taxon>Cyclobacteriaceae</taxon>
        <taxon>Belliella</taxon>
    </lineage>
</organism>
<dbReference type="InterPro" id="IPR020846">
    <property type="entry name" value="MFS_dom"/>
</dbReference>
<feature type="transmembrane region" description="Helical" evidence="8">
    <location>
        <begin position="312"/>
        <end position="333"/>
    </location>
</feature>
<feature type="transmembrane region" description="Helical" evidence="8">
    <location>
        <begin position="345"/>
        <end position="369"/>
    </location>
</feature>
<keyword evidence="11" id="KW-1185">Reference proteome</keyword>
<evidence type="ECO:0000313" key="11">
    <source>
        <dbReference type="Proteomes" id="UP001597361"/>
    </source>
</evidence>
<feature type="transmembrane region" description="Helical" evidence="8">
    <location>
        <begin position="381"/>
        <end position="400"/>
    </location>
</feature>
<evidence type="ECO:0000259" key="9">
    <source>
        <dbReference type="PROSITE" id="PS50850"/>
    </source>
</evidence>
<sequence>MQSKNYVLFLSITAALGGFLFGFDTAVISGAERDIQNLWQLSDLKHGLAVAIALYGTVIGALFGGIPADKFGRKASLLWIGLFYLVSALGSALATDVNTFMFFRFLGGLGVGASSVVAPMYISEIAPAARRGQLVALYQFNIVFGILMAYFSNYLIGTANLNEAWRWMMGVEAIPALIYSVLIIKVPKSPRWLIAKKNAYEEARVILTKTDPEGVDEAIALAIAETKEIRGKATVGMLFNSKFRKISFMAILMAFFNQVSGINAIIYFAPRIFESAGIATETALISTIGIGAINLVATMLGLYLIDKLGRKMLMYIGSVGYIISLSLMAYSYFGGAIDSSLLPYFVFAFIASHAIGQGSVIWVFISEIFPNELRAFGQSMGSFTHWILAAVIANVFPLVANRYGAGNIFAFFAVMMLLQLIWVAIKMPETKGRSLEEIQKDLQKNHD</sequence>
<comment type="similarity">
    <text evidence="2 7">Belongs to the major facilitator superfamily. Sugar transporter (TC 2.A.1.1) family.</text>
</comment>
<feature type="transmembrane region" description="Helical" evidence="8">
    <location>
        <begin position="246"/>
        <end position="270"/>
    </location>
</feature>
<dbReference type="PROSITE" id="PS00216">
    <property type="entry name" value="SUGAR_TRANSPORT_1"/>
    <property type="match status" value="2"/>
</dbReference>
<evidence type="ECO:0000256" key="5">
    <source>
        <dbReference type="ARBA" id="ARBA00022989"/>
    </source>
</evidence>
<dbReference type="Proteomes" id="UP001597361">
    <property type="component" value="Unassembled WGS sequence"/>
</dbReference>